<comment type="caution">
    <text evidence="1">The sequence shown here is derived from an EMBL/GenBank/DDBJ whole genome shotgun (WGS) entry which is preliminary data.</text>
</comment>
<name>A0A4Y3IQX6_9VIBR</name>
<protein>
    <submittedName>
        <fullName evidence="1">Uncharacterized protein</fullName>
    </submittedName>
</protein>
<dbReference type="EMBL" id="BJLH01000011">
    <property type="protein sequence ID" value="GEA61274.1"/>
    <property type="molecule type" value="Genomic_DNA"/>
</dbReference>
<reference evidence="1 2" key="1">
    <citation type="submission" date="2019-06" db="EMBL/GenBank/DDBJ databases">
        <title>Whole genome shotgun sequence of Vibrio comitans NBRC 102076.</title>
        <authorList>
            <person name="Hosoyama A."/>
            <person name="Uohara A."/>
            <person name="Ohji S."/>
            <person name="Ichikawa N."/>
        </authorList>
    </citation>
    <scope>NUCLEOTIDE SEQUENCE [LARGE SCALE GENOMIC DNA]</scope>
    <source>
        <strain evidence="1 2">NBRC 102076</strain>
    </source>
</reference>
<dbReference type="AlphaFoldDB" id="A0A4Y3IQX6"/>
<sequence>MATVGGGGLAGIPEIRWYLPPSELAIQLPMQLLQSLKIQKKGLSLSTGTPSLRPFIWQQ</sequence>
<dbReference type="Proteomes" id="UP000318242">
    <property type="component" value="Unassembled WGS sequence"/>
</dbReference>
<evidence type="ECO:0000313" key="1">
    <source>
        <dbReference type="EMBL" id="GEA61274.1"/>
    </source>
</evidence>
<keyword evidence="2" id="KW-1185">Reference proteome</keyword>
<proteinExistence type="predicted"/>
<gene>
    <name evidence="1" type="ORF">VCO01S_24670</name>
</gene>
<organism evidence="1 2">
    <name type="scientific">Vibrio comitans NBRC 102076</name>
    <dbReference type="NCBI Taxonomy" id="1219078"/>
    <lineage>
        <taxon>Bacteria</taxon>
        <taxon>Pseudomonadati</taxon>
        <taxon>Pseudomonadota</taxon>
        <taxon>Gammaproteobacteria</taxon>
        <taxon>Vibrionales</taxon>
        <taxon>Vibrionaceae</taxon>
        <taxon>Vibrio</taxon>
    </lineage>
</organism>
<evidence type="ECO:0000313" key="2">
    <source>
        <dbReference type="Proteomes" id="UP000318242"/>
    </source>
</evidence>
<accession>A0A4Y3IQX6</accession>